<dbReference type="EMBL" id="SIJB01000005">
    <property type="protein sequence ID" value="NBI27724.1"/>
    <property type="molecule type" value="Genomic_DNA"/>
</dbReference>
<keyword evidence="6" id="KW-0378">Hydrolase</keyword>
<keyword evidence="1" id="KW-0547">Nucleotide-binding</keyword>
<dbReference type="PROSITE" id="PS51192">
    <property type="entry name" value="HELICASE_ATP_BIND_1"/>
    <property type="match status" value="1"/>
</dbReference>
<organism evidence="6 7">
    <name type="scientific">Chengkuizengella marina</name>
    <dbReference type="NCBI Taxonomy" id="2507566"/>
    <lineage>
        <taxon>Bacteria</taxon>
        <taxon>Bacillati</taxon>
        <taxon>Bacillota</taxon>
        <taxon>Bacilli</taxon>
        <taxon>Bacillales</taxon>
        <taxon>Paenibacillaceae</taxon>
        <taxon>Chengkuizengella</taxon>
    </lineage>
</organism>
<dbReference type="GO" id="GO:0006310">
    <property type="term" value="P:DNA recombination"/>
    <property type="evidence" value="ECO:0007669"/>
    <property type="project" value="TreeGrafter"/>
</dbReference>
<dbReference type="GO" id="GO:0043138">
    <property type="term" value="F:3'-5' DNA helicase activity"/>
    <property type="evidence" value="ECO:0007669"/>
    <property type="project" value="TreeGrafter"/>
</dbReference>
<feature type="domain" description="Helicase C-terminal" evidence="5">
    <location>
        <begin position="503"/>
        <end position="660"/>
    </location>
</feature>
<dbReference type="InterPro" id="IPR011545">
    <property type="entry name" value="DEAD/DEAH_box_helicase_dom"/>
</dbReference>
<dbReference type="Gene3D" id="3.40.50.300">
    <property type="entry name" value="P-loop containing nucleotide triphosphate hydrolases"/>
    <property type="match status" value="2"/>
</dbReference>
<protein>
    <submittedName>
        <fullName evidence="6">DEAD/DEAH box helicase</fullName>
    </submittedName>
</protein>
<evidence type="ECO:0000256" key="1">
    <source>
        <dbReference type="ARBA" id="ARBA00022741"/>
    </source>
</evidence>
<feature type="domain" description="Helicase ATP-binding" evidence="4">
    <location>
        <begin position="309"/>
        <end position="461"/>
    </location>
</feature>
<dbReference type="SUPFAM" id="SSF52540">
    <property type="entry name" value="P-loop containing nucleoside triphosphate hydrolases"/>
    <property type="match status" value="1"/>
</dbReference>
<keyword evidence="7" id="KW-1185">Reference proteome</keyword>
<keyword evidence="3" id="KW-0238">DNA-binding</keyword>
<dbReference type="GO" id="GO:0003677">
    <property type="term" value="F:DNA binding"/>
    <property type="evidence" value="ECO:0007669"/>
    <property type="project" value="UniProtKB-KW"/>
</dbReference>
<reference evidence="6 7" key="1">
    <citation type="submission" date="2019-01" db="EMBL/GenBank/DDBJ databases">
        <title>Chengkuizengella sp. nov., isolated from deep-sea sediment of East Pacific Ocean.</title>
        <authorList>
            <person name="Yang J."/>
            <person name="Lai Q."/>
            <person name="Shao Z."/>
        </authorList>
    </citation>
    <scope>NUCLEOTIDE SEQUENCE [LARGE SCALE GENOMIC DNA]</scope>
    <source>
        <strain evidence="6 7">YPA3-1-1</strain>
    </source>
</reference>
<sequence>MDVDVINGGTILLIPSEMEVFMKVQLYAVNHSRDQNGMRIDWKWYVSFKMQVDVQYWFKQRNHPYLIVLKPKLPLGIALIYCKLHHSFGPLKHFNQDIPQLTKNWIRFMLLHQEHVQLSEKLQKQLTFQMVQSTQYNNGMDSTINPNLEREIKQSIQGRELLLAEFIHVLKKLGCTIEDQWSSIIQYLYLNEQIEIKSGVTMNLKKSLPWLQQQKEITCHRCGSGKENMYQTLCLFCEEHCLYCEHCITMGKSRYCTPLIRGKSLSYMKSQSSIIKIHPISNLKHWNLSEPQLAAVRTACKFLNETKHRISTKKPSYFLIWAVTGAGKTEMVFPLIQQEINKGHQVMLATPRKDVVLELQPRLQKAFPYLHIVTLYGGSPQKWEEGNLFIATTHQLLRFWQKFDCIIVDELDAFPFHNNEMLQYAAMKASKPHGKYIMLSATPPTQMIKLVEQDQLPHIKVPVRYHRHPLPIPQRVSFPSLQQICSNDQMEFTSLKGVLHKYRVEKVLLHHIRETIHRGATSFIFLPKIKYINPFVDYLRTKFKEVNIQGVSSIDKQREQKVQAFRNREIEILVTTTILERGVTVPNTDVYIIDADSNMFDEAALVQMAGRAGRSMQYPDGKVYFYSNEKTKSQVVAMKQIKQMNTLAKQKGYLKEQYYRKDRGDFNV</sequence>
<keyword evidence="6" id="KW-0347">Helicase</keyword>
<dbReference type="Pfam" id="PF00270">
    <property type="entry name" value="DEAD"/>
    <property type="match status" value="1"/>
</dbReference>
<keyword evidence="2" id="KW-0067">ATP-binding</keyword>
<dbReference type="PANTHER" id="PTHR30580">
    <property type="entry name" value="PRIMOSOMAL PROTEIN N"/>
    <property type="match status" value="1"/>
</dbReference>
<dbReference type="InterPro" id="IPR027417">
    <property type="entry name" value="P-loop_NTPase"/>
</dbReference>
<evidence type="ECO:0000259" key="4">
    <source>
        <dbReference type="PROSITE" id="PS51192"/>
    </source>
</evidence>
<evidence type="ECO:0000256" key="3">
    <source>
        <dbReference type="ARBA" id="ARBA00023125"/>
    </source>
</evidence>
<dbReference type="SMART" id="SM00490">
    <property type="entry name" value="HELICc"/>
    <property type="match status" value="1"/>
</dbReference>
<dbReference type="GO" id="GO:0006302">
    <property type="term" value="P:double-strand break repair"/>
    <property type="evidence" value="ECO:0007669"/>
    <property type="project" value="TreeGrafter"/>
</dbReference>
<dbReference type="GO" id="GO:0005524">
    <property type="term" value="F:ATP binding"/>
    <property type="evidence" value="ECO:0007669"/>
    <property type="project" value="UniProtKB-KW"/>
</dbReference>
<evidence type="ECO:0000256" key="2">
    <source>
        <dbReference type="ARBA" id="ARBA00022840"/>
    </source>
</evidence>
<dbReference type="Pfam" id="PF00271">
    <property type="entry name" value="Helicase_C"/>
    <property type="match status" value="1"/>
</dbReference>
<name>A0A6N9Q140_9BACL</name>
<gene>
    <name evidence="6" type="ORF">ERL59_01955</name>
</gene>
<evidence type="ECO:0000313" key="7">
    <source>
        <dbReference type="Proteomes" id="UP000448943"/>
    </source>
</evidence>
<dbReference type="GO" id="GO:0006270">
    <property type="term" value="P:DNA replication initiation"/>
    <property type="evidence" value="ECO:0007669"/>
    <property type="project" value="TreeGrafter"/>
</dbReference>
<dbReference type="InterPro" id="IPR001650">
    <property type="entry name" value="Helicase_C-like"/>
</dbReference>
<dbReference type="InterPro" id="IPR014001">
    <property type="entry name" value="Helicase_ATP-bd"/>
</dbReference>
<dbReference type="Proteomes" id="UP000448943">
    <property type="component" value="Unassembled WGS sequence"/>
</dbReference>
<dbReference type="PROSITE" id="PS51194">
    <property type="entry name" value="HELICASE_CTER"/>
    <property type="match status" value="1"/>
</dbReference>
<dbReference type="AlphaFoldDB" id="A0A6N9Q140"/>
<evidence type="ECO:0000259" key="5">
    <source>
        <dbReference type="PROSITE" id="PS51194"/>
    </source>
</evidence>
<dbReference type="PANTHER" id="PTHR30580:SF1">
    <property type="entry name" value="COMF OPERON PROTEIN 1"/>
    <property type="match status" value="1"/>
</dbReference>
<proteinExistence type="predicted"/>
<dbReference type="SMART" id="SM00487">
    <property type="entry name" value="DEXDc"/>
    <property type="match status" value="1"/>
</dbReference>
<evidence type="ECO:0000313" key="6">
    <source>
        <dbReference type="EMBL" id="NBI27724.1"/>
    </source>
</evidence>
<accession>A0A6N9Q140</accession>
<comment type="caution">
    <text evidence="6">The sequence shown here is derived from an EMBL/GenBank/DDBJ whole genome shotgun (WGS) entry which is preliminary data.</text>
</comment>